<feature type="coiled-coil region" evidence="1">
    <location>
        <begin position="21"/>
        <end position="62"/>
    </location>
</feature>
<feature type="region of interest" description="Disordered" evidence="2">
    <location>
        <begin position="714"/>
        <end position="736"/>
    </location>
</feature>
<feature type="region of interest" description="Disordered" evidence="2">
    <location>
        <begin position="761"/>
        <end position="818"/>
    </location>
</feature>
<feature type="compositionally biased region" description="Basic and acidic residues" evidence="2">
    <location>
        <begin position="236"/>
        <end position="245"/>
    </location>
</feature>
<dbReference type="AlphaFoldDB" id="A0A922HYT7"/>
<feature type="compositionally biased region" description="Low complexity" evidence="2">
    <location>
        <begin position="127"/>
        <end position="136"/>
    </location>
</feature>
<feature type="compositionally biased region" description="Polar residues" evidence="2">
    <location>
        <begin position="214"/>
        <end position="225"/>
    </location>
</feature>
<proteinExistence type="predicted"/>
<name>A0A922HYT7_DERFA</name>
<feature type="compositionally biased region" description="Polar residues" evidence="2">
    <location>
        <begin position="847"/>
        <end position="856"/>
    </location>
</feature>
<feature type="compositionally biased region" description="Polar residues" evidence="2">
    <location>
        <begin position="327"/>
        <end position="346"/>
    </location>
</feature>
<feature type="region of interest" description="Disordered" evidence="2">
    <location>
        <begin position="830"/>
        <end position="856"/>
    </location>
</feature>
<evidence type="ECO:0000313" key="3">
    <source>
        <dbReference type="EMBL" id="KAH9511759.1"/>
    </source>
</evidence>
<feature type="compositionally biased region" description="Polar residues" evidence="2">
    <location>
        <begin position="560"/>
        <end position="573"/>
    </location>
</feature>
<feature type="compositionally biased region" description="Low complexity" evidence="2">
    <location>
        <begin position="718"/>
        <end position="732"/>
    </location>
</feature>
<evidence type="ECO:0000313" key="4">
    <source>
        <dbReference type="Proteomes" id="UP000790347"/>
    </source>
</evidence>
<feature type="compositionally biased region" description="Basic and acidic residues" evidence="2">
    <location>
        <begin position="795"/>
        <end position="806"/>
    </location>
</feature>
<comment type="caution">
    <text evidence="3">The sequence shown here is derived from an EMBL/GenBank/DDBJ whole genome shotgun (WGS) entry which is preliminary data.</text>
</comment>
<feature type="region of interest" description="Disordered" evidence="2">
    <location>
        <begin position="198"/>
        <end position="245"/>
    </location>
</feature>
<dbReference type="Proteomes" id="UP000790347">
    <property type="component" value="Unassembled WGS sequence"/>
</dbReference>
<gene>
    <name evidence="3" type="ORF">DERF_010192</name>
</gene>
<feature type="compositionally biased region" description="Low complexity" evidence="2">
    <location>
        <begin position="645"/>
        <end position="660"/>
    </location>
</feature>
<reference evidence="3" key="2">
    <citation type="journal article" date="2022" name="Res Sq">
        <title>Comparative Genomics Reveals Insights into the Divergent Evolution of Astigmatic Mites and Household Pest Adaptations.</title>
        <authorList>
            <person name="Xiong Q."/>
            <person name="Wan A.T.-Y."/>
            <person name="Liu X.-Y."/>
            <person name="Fung C.S.-H."/>
            <person name="Xiao X."/>
            <person name="Malainual N."/>
            <person name="Hou J."/>
            <person name="Wang L."/>
            <person name="Wang M."/>
            <person name="Yang K."/>
            <person name="Cui Y."/>
            <person name="Leung E."/>
            <person name="Nong W."/>
            <person name="Shin S.-K."/>
            <person name="Au S."/>
            <person name="Jeong K.Y."/>
            <person name="Chew F.T."/>
            <person name="Hui J."/>
            <person name="Leung T.F."/>
            <person name="Tungtrongchitr A."/>
            <person name="Zhong N."/>
            <person name="Liu Z."/>
            <person name="Tsui S."/>
        </authorList>
    </citation>
    <scope>NUCLEOTIDE SEQUENCE</scope>
    <source>
        <strain evidence="3">Derf</strain>
        <tissue evidence="3">Whole organism</tissue>
    </source>
</reference>
<organism evidence="3 4">
    <name type="scientific">Dermatophagoides farinae</name>
    <name type="common">American house dust mite</name>
    <dbReference type="NCBI Taxonomy" id="6954"/>
    <lineage>
        <taxon>Eukaryota</taxon>
        <taxon>Metazoa</taxon>
        <taxon>Ecdysozoa</taxon>
        <taxon>Arthropoda</taxon>
        <taxon>Chelicerata</taxon>
        <taxon>Arachnida</taxon>
        <taxon>Acari</taxon>
        <taxon>Acariformes</taxon>
        <taxon>Sarcoptiformes</taxon>
        <taxon>Astigmata</taxon>
        <taxon>Psoroptidia</taxon>
        <taxon>Analgoidea</taxon>
        <taxon>Pyroglyphidae</taxon>
        <taxon>Dermatophagoidinae</taxon>
        <taxon>Dermatophagoides</taxon>
    </lineage>
</organism>
<feature type="region of interest" description="Disordered" evidence="2">
    <location>
        <begin position="537"/>
        <end position="573"/>
    </location>
</feature>
<dbReference type="EMBL" id="ASGP02000004">
    <property type="protein sequence ID" value="KAH9511759.1"/>
    <property type="molecule type" value="Genomic_DNA"/>
</dbReference>
<feature type="compositionally biased region" description="Low complexity" evidence="2">
    <location>
        <begin position="541"/>
        <end position="559"/>
    </location>
</feature>
<feature type="compositionally biased region" description="Polar residues" evidence="2">
    <location>
        <begin position="284"/>
        <end position="295"/>
    </location>
</feature>
<feature type="region of interest" description="Disordered" evidence="2">
    <location>
        <begin position="284"/>
        <end position="348"/>
    </location>
</feature>
<feature type="region of interest" description="Disordered" evidence="2">
    <location>
        <begin position="397"/>
        <end position="421"/>
    </location>
</feature>
<feature type="compositionally biased region" description="Low complexity" evidence="2">
    <location>
        <begin position="761"/>
        <end position="771"/>
    </location>
</feature>
<keyword evidence="4" id="KW-1185">Reference proteome</keyword>
<evidence type="ECO:0000256" key="1">
    <source>
        <dbReference type="SAM" id="Coils"/>
    </source>
</evidence>
<feature type="region of interest" description="Disordered" evidence="2">
    <location>
        <begin position="645"/>
        <end position="699"/>
    </location>
</feature>
<accession>A0A922HYT7</accession>
<feature type="compositionally biased region" description="Polar residues" evidence="2">
    <location>
        <begin position="807"/>
        <end position="818"/>
    </location>
</feature>
<protein>
    <submittedName>
        <fullName evidence="3">Uncharacterized protein</fullName>
    </submittedName>
</protein>
<reference evidence="3" key="1">
    <citation type="submission" date="2013-05" db="EMBL/GenBank/DDBJ databases">
        <authorList>
            <person name="Yim A.K.Y."/>
            <person name="Chan T.F."/>
            <person name="Ji K.M."/>
            <person name="Liu X.Y."/>
            <person name="Zhou J.W."/>
            <person name="Li R.Q."/>
            <person name="Yang K.Y."/>
            <person name="Li J."/>
            <person name="Li M."/>
            <person name="Law P.T.W."/>
            <person name="Wu Y.L."/>
            <person name="Cai Z.L."/>
            <person name="Qin H."/>
            <person name="Bao Y."/>
            <person name="Leung R.K.K."/>
            <person name="Ng P.K.S."/>
            <person name="Zou J."/>
            <person name="Zhong X.J."/>
            <person name="Ran P.X."/>
            <person name="Zhong N.S."/>
            <person name="Liu Z.G."/>
            <person name="Tsui S.K.W."/>
        </authorList>
    </citation>
    <scope>NUCLEOTIDE SEQUENCE</scope>
    <source>
        <strain evidence="3">Derf</strain>
        <tissue evidence="3">Whole organism</tissue>
    </source>
</reference>
<keyword evidence="1" id="KW-0175">Coiled coil</keyword>
<evidence type="ECO:0000256" key="2">
    <source>
        <dbReference type="SAM" id="MobiDB-lite"/>
    </source>
</evidence>
<sequence>MNMETYLQKLLINQQNENILREERDQMLKRHEHELEEIDERMAELIRQRNMIIEEIQNFTKNTTTNTLDITTKNIDNNNNDDDGDVNDKNSVTGKQFITSTNSAFKPITESPCLDSNNNPIDSGDVSSPTTTSSSTKPCRTLKLTPRVRTSASTSNMVLTRIPESPTTVQIESMLSKVRNNVAIDPNTLNKCIDLLSTPKSSQKDNEESKKVDQNNNPIISTAAESSPKQPSSPKRRFETPEERRRRIERVLFETPSNKMHKGAMSKSFSSLNTMDLLSINHNQLQHGKQQPQRTSNLSLNRYSNRSKVRRNHSLSPLRFGAKKSKTNNGDEQSEPTSPTIMTAENSPKEIRKYKSEQQLFFDENISMASFEEDSTTTSQNNDLSSEIDPDKCSLLQTEVDDDNNNGGNGDNGGDEPEDHLLAPSKVAKSQDAFKQIFFPVDIREKPLMSKEELNKIKNKKTMVKSKSIGWAEQAANSMNDQSLRVDYLSHIRRSSASPEQKQREKELNNLNNTKKFRCYQDFWENKTKEIMDKKDRFEMKQSQQSQQPQQQQKQQQHQLTNANKTKTNCSSTAQHKVNNMATKIPELIGTKKSTTAITKNNENVKSIKQSTAMVNIMNDGNKENRTTYRPQFIRIIETKKHPTTITTTNNNTTKNPIKIDPLKLDNTSKQQKLLVPDNPIGDIQKSPSPSNYSDSDSEKLIEKLRYFKQDIRRQKMKQQMKQQQQQQQQQKVAVVDTGSRIPAKSLDLQYMNKHNLNKQQSLHPNQQQQQSLDHTPLSGVNNNRNNRIKLVRSYSREDSTMEQDLKTPTSPQTPNSRQTKMNIWRQHHSTSNSLSLDHHHQQQQQLTTGMRSTYF</sequence>
<feature type="region of interest" description="Disordered" evidence="2">
    <location>
        <begin position="109"/>
        <end position="142"/>
    </location>
</feature>
<feature type="compositionally biased region" description="Basic and acidic residues" evidence="2">
    <location>
        <begin position="202"/>
        <end position="213"/>
    </location>
</feature>